<dbReference type="EMBL" id="KZ772692">
    <property type="protein sequence ID" value="PTQ44477.1"/>
    <property type="molecule type" value="Genomic_DNA"/>
</dbReference>
<dbReference type="Proteomes" id="UP000244005">
    <property type="component" value="Unassembled WGS sequence"/>
</dbReference>
<dbReference type="AlphaFoldDB" id="A0A2R6XEE4"/>
<dbReference type="Gramene" id="Mp4g23620.1">
    <property type="protein sequence ID" value="Mp4g23620.1.cds1"/>
    <property type="gene ID" value="Mp4g23620"/>
</dbReference>
<organism evidence="1 2">
    <name type="scientific">Marchantia polymorpha</name>
    <name type="common">Common liverwort</name>
    <name type="synonym">Marchantia aquatica</name>
    <dbReference type="NCBI Taxonomy" id="3197"/>
    <lineage>
        <taxon>Eukaryota</taxon>
        <taxon>Viridiplantae</taxon>
        <taxon>Streptophyta</taxon>
        <taxon>Embryophyta</taxon>
        <taxon>Marchantiophyta</taxon>
        <taxon>Marchantiopsida</taxon>
        <taxon>Marchantiidae</taxon>
        <taxon>Marchantiales</taxon>
        <taxon>Marchantiaceae</taxon>
        <taxon>Marchantia</taxon>
    </lineage>
</organism>
<sequence length="176" mass="21080">MEGETLKEWLDREEKEKALVERDNMISLCNMMWRLDCEGHGVIKWVHRSKIFHVCLERLYKERVNREVLLQMLRCCVQVMMQLIPTFRGVVIDVICERKRMLEGTKGRFTQRRMQNTVIRWFLDGLPNNCTIYVQEELRDLGLQTQRPYWPSEILNLHCFGGDELKVEAYKDDNVN</sequence>
<evidence type="ECO:0000313" key="1">
    <source>
        <dbReference type="EMBL" id="PTQ44477.1"/>
    </source>
</evidence>
<proteinExistence type="predicted"/>
<gene>
    <name evidence="1" type="ORF">MARPO_0020s0125</name>
</gene>
<reference evidence="2" key="1">
    <citation type="journal article" date="2017" name="Cell">
        <title>Insights into land plant evolution garnered from the Marchantia polymorpha genome.</title>
        <authorList>
            <person name="Bowman J.L."/>
            <person name="Kohchi T."/>
            <person name="Yamato K.T."/>
            <person name="Jenkins J."/>
            <person name="Shu S."/>
            <person name="Ishizaki K."/>
            <person name="Yamaoka S."/>
            <person name="Nishihama R."/>
            <person name="Nakamura Y."/>
            <person name="Berger F."/>
            <person name="Adam C."/>
            <person name="Aki S.S."/>
            <person name="Althoff F."/>
            <person name="Araki T."/>
            <person name="Arteaga-Vazquez M.A."/>
            <person name="Balasubrmanian S."/>
            <person name="Barry K."/>
            <person name="Bauer D."/>
            <person name="Boehm C.R."/>
            <person name="Briginshaw L."/>
            <person name="Caballero-Perez J."/>
            <person name="Catarino B."/>
            <person name="Chen F."/>
            <person name="Chiyoda S."/>
            <person name="Chovatia M."/>
            <person name="Davies K.M."/>
            <person name="Delmans M."/>
            <person name="Demura T."/>
            <person name="Dierschke T."/>
            <person name="Dolan L."/>
            <person name="Dorantes-Acosta A.E."/>
            <person name="Eklund D.M."/>
            <person name="Florent S.N."/>
            <person name="Flores-Sandoval E."/>
            <person name="Fujiyama A."/>
            <person name="Fukuzawa H."/>
            <person name="Galik B."/>
            <person name="Grimanelli D."/>
            <person name="Grimwood J."/>
            <person name="Grossniklaus U."/>
            <person name="Hamada T."/>
            <person name="Haseloff J."/>
            <person name="Hetherington A.J."/>
            <person name="Higo A."/>
            <person name="Hirakawa Y."/>
            <person name="Hundley H.N."/>
            <person name="Ikeda Y."/>
            <person name="Inoue K."/>
            <person name="Inoue S.I."/>
            <person name="Ishida S."/>
            <person name="Jia Q."/>
            <person name="Kakita M."/>
            <person name="Kanazawa T."/>
            <person name="Kawai Y."/>
            <person name="Kawashima T."/>
            <person name="Kennedy M."/>
            <person name="Kinose K."/>
            <person name="Kinoshita T."/>
            <person name="Kohara Y."/>
            <person name="Koide E."/>
            <person name="Komatsu K."/>
            <person name="Kopischke S."/>
            <person name="Kubo M."/>
            <person name="Kyozuka J."/>
            <person name="Lagercrantz U."/>
            <person name="Lin S.S."/>
            <person name="Lindquist E."/>
            <person name="Lipzen A.M."/>
            <person name="Lu C.W."/>
            <person name="De Luna E."/>
            <person name="Martienssen R.A."/>
            <person name="Minamino N."/>
            <person name="Mizutani M."/>
            <person name="Mizutani M."/>
            <person name="Mochizuki N."/>
            <person name="Monte I."/>
            <person name="Mosher R."/>
            <person name="Nagasaki H."/>
            <person name="Nakagami H."/>
            <person name="Naramoto S."/>
            <person name="Nishitani K."/>
            <person name="Ohtani M."/>
            <person name="Okamoto T."/>
            <person name="Okumura M."/>
            <person name="Phillips J."/>
            <person name="Pollak B."/>
            <person name="Reinders A."/>
            <person name="Rovekamp M."/>
            <person name="Sano R."/>
            <person name="Sawa S."/>
            <person name="Schmid M.W."/>
            <person name="Shirakawa M."/>
            <person name="Solano R."/>
            <person name="Spunde A."/>
            <person name="Suetsugu N."/>
            <person name="Sugano S."/>
            <person name="Sugiyama A."/>
            <person name="Sun R."/>
            <person name="Suzuki Y."/>
            <person name="Takenaka M."/>
            <person name="Takezawa D."/>
            <person name="Tomogane H."/>
            <person name="Tsuzuki M."/>
            <person name="Ueda T."/>
            <person name="Umeda M."/>
            <person name="Ward J.M."/>
            <person name="Watanabe Y."/>
            <person name="Yazaki K."/>
            <person name="Yokoyama R."/>
            <person name="Yoshitake Y."/>
            <person name="Yotsui I."/>
            <person name="Zachgo S."/>
            <person name="Schmutz J."/>
        </authorList>
    </citation>
    <scope>NUCLEOTIDE SEQUENCE [LARGE SCALE GENOMIC DNA]</scope>
    <source>
        <strain evidence="2">Tak-1</strain>
    </source>
</reference>
<accession>A0A2R6XEE4</accession>
<protein>
    <submittedName>
        <fullName evidence="1">Uncharacterized protein</fullName>
    </submittedName>
</protein>
<name>A0A2R6XEE4_MARPO</name>
<evidence type="ECO:0000313" key="2">
    <source>
        <dbReference type="Proteomes" id="UP000244005"/>
    </source>
</evidence>
<keyword evidence="2" id="KW-1185">Reference proteome</keyword>